<dbReference type="OrthoDB" id="5856305at2"/>
<evidence type="ECO:0000256" key="2">
    <source>
        <dbReference type="ARBA" id="ARBA00034247"/>
    </source>
</evidence>
<dbReference type="CDD" id="cd01949">
    <property type="entry name" value="GGDEF"/>
    <property type="match status" value="1"/>
</dbReference>
<evidence type="ECO:0000259" key="4">
    <source>
        <dbReference type="PROSITE" id="PS50887"/>
    </source>
</evidence>
<dbReference type="SUPFAM" id="SSF55073">
    <property type="entry name" value="Nucleotide cyclase"/>
    <property type="match status" value="1"/>
</dbReference>
<dbReference type="EC" id="2.7.7.65" evidence="1"/>
<accession>A0A2S7VYI6</accession>
<reference evidence="5 6" key="1">
    <citation type="submission" date="2016-12" db="EMBL/GenBank/DDBJ databases">
        <title>Diversity of luminous bacteria.</title>
        <authorList>
            <person name="Yoshizawa S."/>
            <person name="Kogure K."/>
        </authorList>
    </citation>
    <scope>NUCLEOTIDE SEQUENCE [LARGE SCALE GENOMIC DNA]</scope>
    <source>
        <strain evidence="5 6">LC1-200</strain>
    </source>
</reference>
<gene>
    <name evidence="5" type="ORF">BTO08_07025</name>
</gene>
<dbReference type="PANTHER" id="PTHR45138:SF9">
    <property type="entry name" value="DIGUANYLATE CYCLASE DGCM-RELATED"/>
    <property type="match status" value="1"/>
</dbReference>
<comment type="catalytic activity">
    <reaction evidence="2">
        <text>2 GTP = 3',3'-c-di-GMP + 2 diphosphate</text>
        <dbReference type="Rhea" id="RHEA:24898"/>
        <dbReference type="ChEBI" id="CHEBI:33019"/>
        <dbReference type="ChEBI" id="CHEBI:37565"/>
        <dbReference type="ChEBI" id="CHEBI:58805"/>
        <dbReference type="EC" id="2.7.7.65"/>
    </reaction>
</comment>
<name>A0A2S7VYI6_PHOAN</name>
<protein>
    <recommendedName>
        <fullName evidence="1">diguanylate cyclase</fullName>
        <ecNumber evidence="1">2.7.7.65</ecNumber>
    </recommendedName>
</protein>
<keyword evidence="3" id="KW-1133">Transmembrane helix</keyword>
<keyword evidence="3" id="KW-0472">Membrane</keyword>
<keyword evidence="3" id="KW-0812">Transmembrane</keyword>
<dbReference type="InterPro" id="IPR029787">
    <property type="entry name" value="Nucleotide_cyclase"/>
</dbReference>
<dbReference type="InterPro" id="IPR043128">
    <property type="entry name" value="Rev_trsase/Diguanyl_cyclase"/>
</dbReference>
<proteinExistence type="predicted"/>
<sequence>MFGKLTSKNKSLITSFKLFSLLFTAISGGYFAYNAYHLDEFHDQFFEKMNSIYSVSRRFSSYYNNTGTTFIPKGMHDYNGVDVWVKKPSDVKLLSTGIKRLRSQLDELTDNNIWTIAVFENPADYVHFDPARPLYLELYKNNKDNDIIKRIIKREGLGETYRYFYGCNLKLTERYVEESSNQKIRSLYYPIYNNRKLDALLVIDIKSNLLNESLKSYNNEFKTVLFANPSKHGYYIEKLLPCASQDPFYVGVNLLAILKVSLTPALLLTFFIQLLSSRLKRRKFSLQRDLMTHFYRRDYYEKKLLSQKSFCLLIIDIDNFKSINDTYGHEVGDEVIRTVAERVNQCIRQSDIAIRWGGEEFILSFPVMTREQLELKAEEIRHIIQVYPIHGIDVTISIGGTVSDTLSFTEAYKVSDDALYQSKHNGRNQSTII</sequence>
<organism evidence="5 6">
    <name type="scientific">Photobacterium angustum</name>
    <dbReference type="NCBI Taxonomy" id="661"/>
    <lineage>
        <taxon>Bacteria</taxon>
        <taxon>Pseudomonadati</taxon>
        <taxon>Pseudomonadota</taxon>
        <taxon>Gammaproteobacteria</taxon>
        <taxon>Vibrionales</taxon>
        <taxon>Vibrionaceae</taxon>
        <taxon>Photobacterium</taxon>
    </lineage>
</organism>
<evidence type="ECO:0000256" key="3">
    <source>
        <dbReference type="SAM" id="Phobius"/>
    </source>
</evidence>
<feature type="domain" description="GGDEF" evidence="4">
    <location>
        <begin position="308"/>
        <end position="433"/>
    </location>
</feature>
<comment type="caution">
    <text evidence="5">The sequence shown here is derived from an EMBL/GenBank/DDBJ whole genome shotgun (WGS) entry which is preliminary data.</text>
</comment>
<dbReference type="RefSeq" id="WP_105060433.1">
    <property type="nucleotide sequence ID" value="NZ_MSCJ01000001.1"/>
</dbReference>
<dbReference type="Gene3D" id="3.30.70.270">
    <property type="match status" value="1"/>
</dbReference>
<dbReference type="InterPro" id="IPR000160">
    <property type="entry name" value="GGDEF_dom"/>
</dbReference>
<feature type="transmembrane region" description="Helical" evidence="3">
    <location>
        <begin position="12"/>
        <end position="33"/>
    </location>
</feature>
<dbReference type="PANTHER" id="PTHR45138">
    <property type="entry name" value="REGULATORY COMPONENTS OF SENSORY TRANSDUCTION SYSTEM"/>
    <property type="match status" value="1"/>
</dbReference>
<dbReference type="Proteomes" id="UP000238730">
    <property type="component" value="Unassembled WGS sequence"/>
</dbReference>
<dbReference type="GO" id="GO:0052621">
    <property type="term" value="F:diguanylate cyclase activity"/>
    <property type="evidence" value="ECO:0007669"/>
    <property type="project" value="UniProtKB-EC"/>
</dbReference>
<dbReference type="EMBL" id="MSCJ01000001">
    <property type="protein sequence ID" value="PQJ67170.1"/>
    <property type="molecule type" value="Genomic_DNA"/>
</dbReference>
<dbReference type="AlphaFoldDB" id="A0A2S7VYI6"/>
<dbReference type="Pfam" id="PF00990">
    <property type="entry name" value="GGDEF"/>
    <property type="match status" value="1"/>
</dbReference>
<evidence type="ECO:0000313" key="5">
    <source>
        <dbReference type="EMBL" id="PQJ67170.1"/>
    </source>
</evidence>
<evidence type="ECO:0000313" key="6">
    <source>
        <dbReference type="Proteomes" id="UP000238730"/>
    </source>
</evidence>
<dbReference type="InterPro" id="IPR050469">
    <property type="entry name" value="Diguanylate_Cyclase"/>
</dbReference>
<dbReference type="SMART" id="SM00267">
    <property type="entry name" value="GGDEF"/>
    <property type="match status" value="1"/>
</dbReference>
<dbReference type="NCBIfam" id="TIGR00254">
    <property type="entry name" value="GGDEF"/>
    <property type="match status" value="1"/>
</dbReference>
<dbReference type="PROSITE" id="PS50887">
    <property type="entry name" value="GGDEF"/>
    <property type="match status" value="1"/>
</dbReference>
<evidence type="ECO:0000256" key="1">
    <source>
        <dbReference type="ARBA" id="ARBA00012528"/>
    </source>
</evidence>